<evidence type="ECO:0000259" key="2">
    <source>
        <dbReference type="Pfam" id="PF13629"/>
    </source>
</evidence>
<organism evidence="3 4">
    <name type="scientific">Candidatus Burkholderia verschuerenii</name>
    <dbReference type="NCBI Taxonomy" id="242163"/>
    <lineage>
        <taxon>Bacteria</taxon>
        <taxon>Pseudomonadati</taxon>
        <taxon>Pseudomonadota</taxon>
        <taxon>Betaproteobacteria</taxon>
        <taxon>Burkholderiales</taxon>
        <taxon>Burkholderiaceae</taxon>
        <taxon>Burkholderia</taxon>
    </lineage>
</organism>
<gene>
    <name evidence="3" type="ORF">BVER_04521</name>
</gene>
<keyword evidence="1" id="KW-0732">Signal</keyword>
<dbReference type="Pfam" id="PF13629">
    <property type="entry name" value="T2SS-T3SS_pil_N"/>
    <property type="match status" value="1"/>
</dbReference>
<evidence type="ECO:0000313" key="3">
    <source>
        <dbReference type="EMBL" id="KND59896.1"/>
    </source>
</evidence>
<dbReference type="InterPro" id="IPR032789">
    <property type="entry name" value="T2SS-T3SS_pil_N"/>
</dbReference>
<feature type="domain" description="Pilus formation protein N-terminal" evidence="2">
    <location>
        <begin position="75"/>
        <end position="105"/>
    </location>
</feature>
<evidence type="ECO:0000256" key="1">
    <source>
        <dbReference type="SAM" id="SignalP"/>
    </source>
</evidence>
<comment type="caution">
    <text evidence="3">The sequence shown here is derived from an EMBL/GenBank/DDBJ whole genome shotgun (WGS) entry which is preliminary data.</text>
</comment>
<name>A0A0L0MC78_9BURK</name>
<accession>A0A0L0MC78</accession>
<keyword evidence="4" id="KW-1185">Reference proteome</keyword>
<sequence>MNTQFFSRLKPTLPLAAAVLAIVCAGLGGANFAVAADAPPVVDVPPPRTGAGIVATPKSGSANNAGVTTDSSQGALTLDAGKGSMLHLPEDAASVFVADPAVADV</sequence>
<reference evidence="4" key="1">
    <citation type="submission" date="2015-06" db="EMBL/GenBank/DDBJ databases">
        <title>Comparative genomics of Burkholderia leaf nodule symbionts.</title>
        <authorList>
            <person name="Carlier A."/>
            <person name="Eberl L."/>
            <person name="Pinto-Carbo M."/>
        </authorList>
    </citation>
    <scope>NUCLEOTIDE SEQUENCE [LARGE SCALE GENOMIC DNA]</scope>
    <source>
        <strain evidence="4">UZHbot4</strain>
    </source>
</reference>
<dbReference type="PATRIC" id="fig|242163.4.peg.7037"/>
<protein>
    <recommendedName>
        <fullName evidence="2">Pilus formation protein N-terminal domain-containing protein</fullName>
    </recommendedName>
</protein>
<feature type="signal peptide" evidence="1">
    <location>
        <begin position="1"/>
        <end position="35"/>
    </location>
</feature>
<proteinExistence type="predicted"/>
<feature type="chain" id="PRO_5005544238" description="Pilus formation protein N-terminal domain-containing protein" evidence="1">
    <location>
        <begin position="36"/>
        <end position="105"/>
    </location>
</feature>
<dbReference type="EMBL" id="LFJJ01000093">
    <property type="protein sequence ID" value="KND59896.1"/>
    <property type="molecule type" value="Genomic_DNA"/>
</dbReference>
<dbReference type="Proteomes" id="UP000036959">
    <property type="component" value="Unassembled WGS sequence"/>
</dbReference>
<evidence type="ECO:0000313" key="4">
    <source>
        <dbReference type="Proteomes" id="UP000036959"/>
    </source>
</evidence>
<dbReference type="AlphaFoldDB" id="A0A0L0MC78"/>